<proteinExistence type="predicted"/>
<dbReference type="RefSeq" id="WP_196956076.1">
    <property type="nucleotide sequence ID" value="NZ_JADWYK010000010.1"/>
</dbReference>
<evidence type="ECO:0000256" key="1">
    <source>
        <dbReference type="SAM" id="MobiDB-lite"/>
    </source>
</evidence>
<sequence length="51" mass="5647">MLNSSTPQTLVEQKVAENISVEVLESRLESAWSMGSDSTSLEHESPTQVRK</sequence>
<dbReference type="Proteomes" id="UP000601099">
    <property type="component" value="Unassembled WGS sequence"/>
</dbReference>
<reference evidence="2 3" key="1">
    <citation type="submission" date="2020-11" db="EMBL/GenBank/DDBJ databases">
        <title>Hymenobacter sp.</title>
        <authorList>
            <person name="Kim M.K."/>
        </authorList>
    </citation>
    <scope>NUCLEOTIDE SEQUENCE [LARGE SCALE GENOMIC DNA]</scope>
    <source>
        <strain evidence="2 3">BT594</strain>
    </source>
</reference>
<evidence type="ECO:0000313" key="3">
    <source>
        <dbReference type="Proteomes" id="UP000601099"/>
    </source>
</evidence>
<organism evidence="2 3">
    <name type="scientific">Hymenobacter guriensis</name>
    <dbReference type="NCBI Taxonomy" id="2793065"/>
    <lineage>
        <taxon>Bacteria</taxon>
        <taxon>Pseudomonadati</taxon>
        <taxon>Bacteroidota</taxon>
        <taxon>Cytophagia</taxon>
        <taxon>Cytophagales</taxon>
        <taxon>Hymenobacteraceae</taxon>
        <taxon>Hymenobacter</taxon>
    </lineage>
</organism>
<comment type="caution">
    <text evidence="2">The sequence shown here is derived from an EMBL/GenBank/DDBJ whole genome shotgun (WGS) entry which is preliminary data.</text>
</comment>
<protein>
    <submittedName>
        <fullName evidence="2">Uncharacterized protein</fullName>
    </submittedName>
</protein>
<keyword evidence="3" id="KW-1185">Reference proteome</keyword>
<feature type="region of interest" description="Disordered" evidence="1">
    <location>
        <begin position="30"/>
        <end position="51"/>
    </location>
</feature>
<accession>A0ABS0L4J2</accession>
<dbReference type="EMBL" id="JADWYK010000010">
    <property type="protein sequence ID" value="MBG8555056.1"/>
    <property type="molecule type" value="Genomic_DNA"/>
</dbReference>
<gene>
    <name evidence="2" type="ORF">I5L79_15995</name>
</gene>
<name>A0ABS0L4J2_9BACT</name>
<evidence type="ECO:0000313" key="2">
    <source>
        <dbReference type="EMBL" id="MBG8555056.1"/>
    </source>
</evidence>